<organism evidence="2 3">
    <name type="scientific">Cellvibrio mixtus</name>
    <dbReference type="NCBI Taxonomy" id="39650"/>
    <lineage>
        <taxon>Bacteria</taxon>
        <taxon>Pseudomonadati</taxon>
        <taxon>Pseudomonadota</taxon>
        <taxon>Gammaproteobacteria</taxon>
        <taxon>Cellvibrionales</taxon>
        <taxon>Cellvibrionaceae</taxon>
        <taxon>Cellvibrio</taxon>
    </lineage>
</organism>
<dbReference type="RefSeq" id="WP_078043308.1">
    <property type="nucleotide sequence ID" value="NZ_NHNI01000001.1"/>
</dbReference>
<proteinExistence type="predicted"/>
<feature type="transmembrane region" description="Helical" evidence="1">
    <location>
        <begin position="62"/>
        <end position="83"/>
    </location>
</feature>
<protein>
    <recommendedName>
        <fullName evidence="4">DUF3325 domain-containing protein</fullName>
    </recommendedName>
</protein>
<comment type="caution">
    <text evidence="2">The sequence shown here is derived from an EMBL/GenBank/DDBJ whole genome shotgun (WGS) entry which is preliminary data.</text>
</comment>
<evidence type="ECO:0000313" key="2">
    <source>
        <dbReference type="EMBL" id="OZY85929.1"/>
    </source>
</evidence>
<keyword evidence="1" id="KW-0812">Transmembrane</keyword>
<keyword evidence="1" id="KW-0472">Membrane</keyword>
<accession>A0A266Q9A2</accession>
<gene>
    <name evidence="2" type="ORF">CBP51_02520</name>
</gene>
<keyword evidence="1" id="KW-1133">Transmembrane helix</keyword>
<name>A0A266Q9A2_9GAMM</name>
<feature type="transmembrane region" description="Helical" evidence="1">
    <location>
        <begin position="36"/>
        <end position="55"/>
    </location>
</feature>
<dbReference type="EMBL" id="NHNI01000001">
    <property type="protein sequence ID" value="OZY85929.1"/>
    <property type="molecule type" value="Genomic_DNA"/>
</dbReference>
<evidence type="ECO:0000256" key="1">
    <source>
        <dbReference type="SAM" id="Phobius"/>
    </source>
</evidence>
<dbReference type="Pfam" id="PF11804">
    <property type="entry name" value="DUF3325"/>
    <property type="match status" value="1"/>
</dbReference>
<evidence type="ECO:0000313" key="3">
    <source>
        <dbReference type="Proteomes" id="UP000216101"/>
    </source>
</evidence>
<feature type="transmembrane region" description="Helical" evidence="1">
    <location>
        <begin position="89"/>
        <end position="105"/>
    </location>
</feature>
<sequence>MFFAFTLSYLSCLGLCMAMQRHFQQLWPQKKLSPPLARLFSTSGWLLLLGAIILASQFEGIAVGLVFSAGLFSAAAFILILLLNFAARAVLITAALLILLCVVLLV</sequence>
<reference evidence="3" key="1">
    <citation type="submission" date="2017-05" db="EMBL/GenBank/DDBJ databases">
        <authorList>
            <person name="Barney B.M."/>
        </authorList>
    </citation>
    <scope>NUCLEOTIDE SEQUENCE [LARGE SCALE GENOMIC DNA]</scope>
    <source>
        <strain evidence="3">PSBB022</strain>
    </source>
</reference>
<dbReference type="AlphaFoldDB" id="A0A266Q9A2"/>
<keyword evidence="3" id="KW-1185">Reference proteome</keyword>
<evidence type="ECO:0008006" key="4">
    <source>
        <dbReference type="Google" id="ProtNLM"/>
    </source>
</evidence>
<dbReference type="Proteomes" id="UP000216101">
    <property type="component" value="Unassembled WGS sequence"/>
</dbReference>
<dbReference type="InterPro" id="IPR021762">
    <property type="entry name" value="DUF3325"/>
</dbReference>